<sequence length="82" mass="9669">MVYKRDYLRTAKQIAEFLEGTCDSLTKALFQWDMEDAEDDLEWCHEFDDHVFCCDKCGWWFDNSEEADTGKLIPVCVECVTE</sequence>
<evidence type="ECO:0000313" key="1">
    <source>
        <dbReference type="EMBL" id="QGZ14026.1"/>
    </source>
</evidence>
<organism evidence="1 2">
    <name type="scientific">Rhizobium phage RL38J1</name>
    <dbReference type="NCBI Taxonomy" id="2663232"/>
    <lineage>
        <taxon>Viruses</taxon>
        <taxon>Duplodnaviria</taxon>
        <taxon>Heunggongvirae</taxon>
        <taxon>Uroviricota</taxon>
        <taxon>Caudoviricetes</taxon>
        <taxon>Pootjesviridae</taxon>
        <taxon>Innesvirus</taxon>
        <taxon>Innesvirus RL38J1</taxon>
    </lineage>
</organism>
<keyword evidence="2" id="KW-1185">Reference proteome</keyword>
<dbReference type="Proteomes" id="UP000436513">
    <property type="component" value="Segment"/>
</dbReference>
<proteinExistence type="predicted"/>
<evidence type="ECO:0000313" key="2">
    <source>
        <dbReference type="Proteomes" id="UP000436513"/>
    </source>
</evidence>
<reference evidence="1 2" key="1">
    <citation type="submission" date="2019-10" db="EMBL/GenBank/DDBJ databases">
        <title>Complete genome sequence of bacteriophage vB_RLeM_RL38JI.</title>
        <authorList>
            <person name="Gunathilake D."/>
            <person name="Bhat S."/>
            <person name="Yost C.K."/>
            <person name="Hynes M.F."/>
        </authorList>
    </citation>
    <scope>NUCLEOTIDE SEQUENCE [LARGE SCALE GENOMIC DNA]</scope>
</reference>
<name>A0A6B9JCX9_9CAUD</name>
<dbReference type="EMBL" id="MN549360">
    <property type="protein sequence ID" value="QGZ14026.1"/>
    <property type="molecule type" value="Genomic_DNA"/>
</dbReference>
<accession>A0A6B9JCX9</accession>
<protein>
    <submittedName>
        <fullName evidence="1">Uncharacterized protein</fullName>
    </submittedName>
</protein>
<gene>
    <name evidence="1" type="ORF">RL38J1_154</name>
</gene>